<gene>
    <name evidence="1" type="ORF">TRL7639_03044</name>
</gene>
<organism evidence="1 2">
    <name type="scientific">Falsiruegeria litorea R37</name>
    <dbReference type="NCBI Taxonomy" id="1200284"/>
    <lineage>
        <taxon>Bacteria</taxon>
        <taxon>Pseudomonadati</taxon>
        <taxon>Pseudomonadota</taxon>
        <taxon>Alphaproteobacteria</taxon>
        <taxon>Rhodobacterales</taxon>
        <taxon>Roseobacteraceae</taxon>
        <taxon>Falsiruegeria</taxon>
    </lineage>
</organism>
<evidence type="ECO:0000313" key="1">
    <source>
        <dbReference type="EMBL" id="SLN56657.1"/>
    </source>
</evidence>
<dbReference type="Proteomes" id="UP000193077">
    <property type="component" value="Unassembled WGS sequence"/>
</dbReference>
<sequence length="182" mass="20042">MKTALIILLGLLALILWRPGFSFRAQKPEDYSDTGPSFDLRQHLSGELESEGVIFGPNGRATSRFVADFTGVWDGNSGELGEMFHYDNGTIQNRKWFLTMGENGSFTATADDIVGVGQGQMNGATVRLTYSIRLTEAAGGHVLDVVDWMYLMDNGTIMNRSEMRKFGVKVAELIATIRPKGN</sequence>
<proteinExistence type="predicted"/>
<protein>
    <recommendedName>
        <fullName evidence="3">DUF3833 domain-containing protein</fullName>
    </recommendedName>
</protein>
<evidence type="ECO:0008006" key="3">
    <source>
        <dbReference type="Google" id="ProtNLM"/>
    </source>
</evidence>
<accession>A0A1Y5T6I3</accession>
<reference evidence="1 2" key="1">
    <citation type="submission" date="2017-03" db="EMBL/GenBank/DDBJ databases">
        <authorList>
            <person name="Afonso C.L."/>
            <person name="Miller P.J."/>
            <person name="Scott M.A."/>
            <person name="Spackman E."/>
            <person name="Goraichik I."/>
            <person name="Dimitrov K.M."/>
            <person name="Suarez D.L."/>
            <person name="Swayne D.E."/>
        </authorList>
    </citation>
    <scope>NUCLEOTIDE SEQUENCE [LARGE SCALE GENOMIC DNA]</scope>
    <source>
        <strain evidence="1 2">CECT 7639</strain>
    </source>
</reference>
<dbReference type="Pfam" id="PF12915">
    <property type="entry name" value="DUF3833"/>
    <property type="match status" value="1"/>
</dbReference>
<dbReference type="AlphaFoldDB" id="A0A1Y5T6I3"/>
<keyword evidence="2" id="KW-1185">Reference proteome</keyword>
<dbReference type="EMBL" id="FWFO01000002">
    <property type="protein sequence ID" value="SLN56657.1"/>
    <property type="molecule type" value="Genomic_DNA"/>
</dbReference>
<evidence type="ECO:0000313" key="2">
    <source>
        <dbReference type="Proteomes" id="UP000193077"/>
    </source>
</evidence>
<dbReference type="OrthoDB" id="5296954at2"/>
<dbReference type="InterPro" id="IPR024409">
    <property type="entry name" value="DUF3833"/>
</dbReference>
<name>A0A1Y5T6I3_9RHOB</name>
<dbReference type="RefSeq" id="WP_085796697.1">
    <property type="nucleotide sequence ID" value="NZ_FWFO01000002.1"/>
</dbReference>